<sequence length="453" mass="50008">MTFLKTFLRLFNLVISLWLTASLVFIMSLLLPAASTPKGMIEAYLSIYGASDVSTLAAVRADYLERTGLNKPLFYFKILAKGSKIAAGIPTTALDRPWVERAVIRHGLEPTLQFYTVWRQWATQATETEKTNLFQTLVSWSLSEAPEDIMISSKQVEKAVQASPGPASAQLFASWKNLTKQSAPFHYFFPTVEWQGKDNSYHRWMLQIMQGNLGFSTQDYEAVTAKITSAAMTSLALAIIGLPLAVVFSFLAGLYLTEKSTSPFTPLLRQGLYVLDSIPAFLIALSILGLFLVNGGSTLAPFTMDTEEESILAAFRNPSILLGGFCVALLIIPQITLQFHRSLVTQTEQLYQRTGLAKGLTFQKTIRKHALPNALLPTLTILSEVIIGLMSGVLVVEITFSLPGIGSLLTKAILAADYPVLVGLTLMFLVFRLFIVWLTEMGYGLLDPRMRSN</sequence>
<keyword evidence="4 7" id="KW-0812">Transmembrane</keyword>
<dbReference type="InterPro" id="IPR000515">
    <property type="entry name" value="MetI-like"/>
</dbReference>
<dbReference type="Pfam" id="PF00528">
    <property type="entry name" value="BPD_transp_1"/>
    <property type="match status" value="1"/>
</dbReference>
<evidence type="ECO:0000256" key="7">
    <source>
        <dbReference type="RuleBase" id="RU363032"/>
    </source>
</evidence>
<accession>A0ABR6VYN6</accession>
<comment type="similarity">
    <text evidence="7">Belongs to the binding-protein-dependent transport system permease family.</text>
</comment>
<feature type="transmembrane region" description="Helical" evidence="7">
    <location>
        <begin position="374"/>
        <end position="400"/>
    </location>
</feature>
<dbReference type="EMBL" id="JACOAF010000058">
    <property type="protein sequence ID" value="MBC3542320.1"/>
    <property type="molecule type" value="Genomic_DNA"/>
</dbReference>
<feature type="domain" description="ABC transmembrane type-1" evidence="8">
    <location>
        <begin position="231"/>
        <end position="439"/>
    </location>
</feature>
<dbReference type="CDD" id="cd06261">
    <property type="entry name" value="TM_PBP2"/>
    <property type="match status" value="1"/>
</dbReference>
<evidence type="ECO:0000259" key="8">
    <source>
        <dbReference type="PROSITE" id="PS50928"/>
    </source>
</evidence>
<gene>
    <name evidence="9" type="ORF">H7U12_21740</name>
</gene>
<feature type="transmembrane region" description="Helical" evidence="7">
    <location>
        <begin position="235"/>
        <end position="256"/>
    </location>
</feature>
<dbReference type="PROSITE" id="PS50928">
    <property type="entry name" value="ABC_TM1"/>
    <property type="match status" value="1"/>
</dbReference>
<dbReference type="InterPro" id="IPR035906">
    <property type="entry name" value="MetI-like_sf"/>
</dbReference>
<organism evidence="9 10">
    <name type="scientific">Rufibacter sediminis</name>
    <dbReference type="NCBI Taxonomy" id="2762756"/>
    <lineage>
        <taxon>Bacteria</taxon>
        <taxon>Pseudomonadati</taxon>
        <taxon>Bacteroidota</taxon>
        <taxon>Cytophagia</taxon>
        <taxon>Cytophagales</taxon>
        <taxon>Hymenobacteraceae</taxon>
        <taxon>Rufibacter</taxon>
    </lineage>
</organism>
<dbReference type="Proteomes" id="UP000659698">
    <property type="component" value="Unassembled WGS sequence"/>
</dbReference>
<comment type="caution">
    <text evidence="9">The sequence shown here is derived from an EMBL/GenBank/DDBJ whole genome shotgun (WGS) entry which is preliminary data.</text>
</comment>
<feature type="transmembrane region" description="Helical" evidence="7">
    <location>
        <begin position="313"/>
        <end position="332"/>
    </location>
</feature>
<dbReference type="RefSeq" id="WP_186642025.1">
    <property type="nucleotide sequence ID" value="NZ_JACOAF010000058.1"/>
</dbReference>
<evidence type="ECO:0000313" key="9">
    <source>
        <dbReference type="EMBL" id="MBC3542320.1"/>
    </source>
</evidence>
<name>A0ABR6VYN6_9BACT</name>
<dbReference type="PANTHER" id="PTHR43163">
    <property type="entry name" value="DIPEPTIDE TRANSPORT SYSTEM PERMEASE PROTEIN DPPB-RELATED"/>
    <property type="match status" value="1"/>
</dbReference>
<keyword evidence="2 7" id="KW-0813">Transport</keyword>
<keyword evidence="6 7" id="KW-0472">Membrane</keyword>
<dbReference type="Gene3D" id="1.10.3720.10">
    <property type="entry name" value="MetI-like"/>
    <property type="match status" value="1"/>
</dbReference>
<evidence type="ECO:0000256" key="3">
    <source>
        <dbReference type="ARBA" id="ARBA00022475"/>
    </source>
</evidence>
<evidence type="ECO:0000256" key="5">
    <source>
        <dbReference type="ARBA" id="ARBA00022989"/>
    </source>
</evidence>
<evidence type="ECO:0000313" key="10">
    <source>
        <dbReference type="Proteomes" id="UP000659698"/>
    </source>
</evidence>
<evidence type="ECO:0000256" key="1">
    <source>
        <dbReference type="ARBA" id="ARBA00004651"/>
    </source>
</evidence>
<evidence type="ECO:0000256" key="6">
    <source>
        <dbReference type="ARBA" id="ARBA00023136"/>
    </source>
</evidence>
<dbReference type="PANTHER" id="PTHR43163:SF6">
    <property type="entry name" value="DIPEPTIDE TRANSPORT SYSTEM PERMEASE PROTEIN DPPB-RELATED"/>
    <property type="match status" value="1"/>
</dbReference>
<feature type="transmembrane region" description="Helical" evidence="7">
    <location>
        <begin position="272"/>
        <end position="293"/>
    </location>
</feature>
<protein>
    <submittedName>
        <fullName evidence="9">ABC transporter permease</fullName>
    </submittedName>
</protein>
<feature type="transmembrane region" description="Helical" evidence="7">
    <location>
        <begin position="420"/>
        <end position="446"/>
    </location>
</feature>
<keyword evidence="10" id="KW-1185">Reference proteome</keyword>
<proteinExistence type="inferred from homology"/>
<evidence type="ECO:0000256" key="4">
    <source>
        <dbReference type="ARBA" id="ARBA00022692"/>
    </source>
</evidence>
<evidence type="ECO:0000256" key="2">
    <source>
        <dbReference type="ARBA" id="ARBA00022448"/>
    </source>
</evidence>
<dbReference type="SUPFAM" id="SSF161098">
    <property type="entry name" value="MetI-like"/>
    <property type="match status" value="1"/>
</dbReference>
<keyword evidence="3" id="KW-1003">Cell membrane</keyword>
<reference evidence="9 10" key="1">
    <citation type="journal article" date="2019" name="Int. J. Syst. Evol. Microbiol.">
        <title>Rufibacter sediminis sp. nov., isolated from freshwater lake sediment.</title>
        <authorList>
            <person name="Qu J.H."/>
            <person name="Zhang L.J."/>
            <person name="Fu Y.H."/>
            <person name="Li H.F."/>
        </authorList>
    </citation>
    <scope>NUCLEOTIDE SEQUENCE [LARGE SCALE GENOMIC DNA]</scope>
    <source>
        <strain evidence="9 10">H-1</strain>
    </source>
</reference>
<keyword evidence="5 7" id="KW-1133">Transmembrane helix</keyword>
<comment type="subcellular location">
    <subcellularLocation>
        <location evidence="1 7">Cell membrane</location>
        <topology evidence="1 7">Multi-pass membrane protein</topology>
    </subcellularLocation>
</comment>